<dbReference type="Proteomes" id="UP001168821">
    <property type="component" value="Unassembled WGS sequence"/>
</dbReference>
<accession>A0AA38IRE3</accession>
<sequence length="126" mass="14793">MGLLQAVHYNKHINMDTTDPQRTANLWIEAIYNFTPEMWQNSITHCEKLLEEDWKKAMGNFSVQDIPPITVKLTEDDSDSDFSISEMRTTIKTLKTWNLKMFPALPLFVKPHLFHLLYMLLLVCFC</sequence>
<gene>
    <name evidence="1" type="ORF">Zmor_006308</name>
</gene>
<name>A0AA38IRE3_9CUCU</name>
<keyword evidence="2" id="KW-1185">Reference proteome</keyword>
<protein>
    <submittedName>
        <fullName evidence="1">Uncharacterized protein</fullName>
    </submittedName>
</protein>
<reference evidence="1" key="1">
    <citation type="journal article" date="2023" name="G3 (Bethesda)">
        <title>Whole genome assemblies of Zophobas morio and Tenebrio molitor.</title>
        <authorList>
            <person name="Kaur S."/>
            <person name="Stinson S.A."/>
            <person name="diCenzo G.C."/>
        </authorList>
    </citation>
    <scope>NUCLEOTIDE SEQUENCE</scope>
    <source>
        <strain evidence="1">QUZm001</strain>
    </source>
</reference>
<dbReference type="EMBL" id="JALNTZ010000002">
    <property type="protein sequence ID" value="KAJ3661935.1"/>
    <property type="molecule type" value="Genomic_DNA"/>
</dbReference>
<evidence type="ECO:0000313" key="2">
    <source>
        <dbReference type="Proteomes" id="UP001168821"/>
    </source>
</evidence>
<comment type="caution">
    <text evidence="1">The sequence shown here is derived from an EMBL/GenBank/DDBJ whole genome shotgun (WGS) entry which is preliminary data.</text>
</comment>
<organism evidence="1 2">
    <name type="scientific">Zophobas morio</name>
    <dbReference type="NCBI Taxonomy" id="2755281"/>
    <lineage>
        <taxon>Eukaryota</taxon>
        <taxon>Metazoa</taxon>
        <taxon>Ecdysozoa</taxon>
        <taxon>Arthropoda</taxon>
        <taxon>Hexapoda</taxon>
        <taxon>Insecta</taxon>
        <taxon>Pterygota</taxon>
        <taxon>Neoptera</taxon>
        <taxon>Endopterygota</taxon>
        <taxon>Coleoptera</taxon>
        <taxon>Polyphaga</taxon>
        <taxon>Cucujiformia</taxon>
        <taxon>Tenebrionidae</taxon>
        <taxon>Zophobas</taxon>
    </lineage>
</organism>
<proteinExistence type="predicted"/>
<evidence type="ECO:0000313" key="1">
    <source>
        <dbReference type="EMBL" id="KAJ3661935.1"/>
    </source>
</evidence>
<dbReference type="AlphaFoldDB" id="A0AA38IRE3"/>